<dbReference type="Proteomes" id="UP000186594">
    <property type="component" value="Unassembled WGS sequence"/>
</dbReference>
<evidence type="ECO:0000313" key="2">
    <source>
        <dbReference type="EMBL" id="OLL22853.1"/>
    </source>
</evidence>
<evidence type="ECO:0000256" key="1">
    <source>
        <dbReference type="SAM" id="MobiDB-lite"/>
    </source>
</evidence>
<dbReference type="EMBL" id="LXFE01002699">
    <property type="protein sequence ID" value="OLL22853.1"/>
    <property type="molecule type" value="Genomic_DNA"/>
</dbReference>
<feature type="compositionally biased region" description="Basic and acidic residues" evidence="1">
    <location>
        <begin position="44"/>
        <end position="54"/>
    </location>
</feature>
<name>A0A1U7LJT5_NEOID</name>
<feature type="region of interest" description="Disordered" evidence="1">
    <location>
        <begin position="24"/>
        <end position="63"/>
    </location>
</feature>
<accession>A0A1U7LJT5</accession>
<gene>
    <name evidence="2" type="ORF">NEOLI_001721</name>
</gene>
<sequence>MDSLTYYLHLTNIKVLQNPLPMSFTSQHTGPPQYSFLSRKGTKRKAETDHDDYRQKRRMSGNDDQMNFRIQSSQSQVFLEFAFCT</sequence>
<protein>
    <submittedName>
        <fullName evidence="2">Uncharacterized protein</fullName>
    </submittedName>
</protein>
<keyword evidence="3" id="KW-1185">Reference proteome</keyword>
<proteinExistence type="predicted"/>
<reference evidence="2 3" key="1">
    <citation type="submission" date="2016-04" db="EMBL/GenBank/DDBJ databases">
        <title>Evolutionary innovation and constraint leading to complex multicellularity in the Ascomycota.</title>
        <authorList>
            <person name="Cisse O."/>
            <person name="Nguyen A."/>
            <person name="Hewitt D.A."/>
            <person name="Jedd G."/>
            <person name="Stajich J.E."/>
        </authorList>
    </citation>
    <scope>NUCLEOTIDE SEQUENCE [LARGE SCALE GENOMIC DNA]</scope>
    <source>
        <strain evidence="2 3">DAH-3</strain>
    </source>
</reference>
<evidence type="ECO:0000313" key="3">
    <source>
        <dbReference type="Proteomes" id="UP000186594"/>
    </source>
</evidence>
<dbReference type="AlphaFoldDB" id="A0A1U7LJT5"/>
<feature type="compositionally biased region" description="Polar residues" evidence="1">
    <location>
        <begin position="24"/>
        <end position="36"/>
    </location>
</feature>
<comment type="caution">
    <text evidence="2">The sequence shown here is derived from an EMBL/GenBank/DDBJ whole genome shotgun (WGS) entry which is preliminary data.</text>
</comment>
<organism evidence="2 3">
    <name type="scientific">Neolecta irregularis (strain DAH-3)</name>
    <dbReference type="NCBI Taxonomy" id="1198029"/>
    <lineage>
        <taxon>Eukaryota</taxon>
        <taxon>Fungi</taxon>
        <taxon>Dikarya</taxon>
        <taxon>Ascomycota</taxon>
        <taxon>Taphrinomycotina</taxon>
        <taxon>Neolectales</taxon>
        <taxon>Neolectaceae</taxon>
        <taxon>Neolecta</taxon>
    </lineage>
</organism>